<reference evidence="2 3" key="1">
    <citation type="submission" date="2020-04" db="EMBL/GenBank/DDBJ databases">
        <title>Plant Genome Project.</title>
        <authorList>
            <person name="Zhang R.-G."/>
        </authorList>
    </citation>
    <scope>NUCLEOTIDE SEQUENCE [LARGE SCALE GENOMIC DNA]</scope>
    <source>
        <strain evidence="2">YNK0</strain>
        <tissue evidence="2">Leaf</tissue>
    </source>
</reference>
<dbReference type="OMA" id="AFHTPFF"/>
<dbReference type="PANTHER" id="PTHR47170:SF2">
    <property type="entry name" value="MALONYL-COA:ACP TRANSACYLASE (MAT) DOMAIN-CONTAINING PROTEIN"/>
    <property type="match status" value="1"/>
</dbReference>
<dbReference type="InterPro" id="IPR052760">
    <property type="entry name" value="Mitochondrial_malonyltrans"/>
</dbReference>
<dbReference type="InterPro" id="IPR016035">
    <property type="entry name" value="Acyl_Trfase/lysoPLipase"/>
</dbReference>
<dbReference type="EMBL" id="JABCRI010000007">
    <property type="protein sequence ID" value="KAF8402571.1"/>
    <property type="molecule type" value="Genomic_DNA"/>
</dbReference>
<dbReference type="FunFam" id="3.30.70.250:FF:000004">
    <property type="entry name" value="Malonyl CoA-acyl carrier transacylase"/>
    <property type="match status" value="1"/>
</dbReference>
<feature type="domain" description="Malonyl-CoA:ACP transacylase (MAT)" evidence="1">
    <location>
        <begin position="97"/>
        <end position="431"/>
    </location>
</feature>
<dbReference type="InterPro" id="IPR001227">
    <property type="entry name" value="Ac_transferase_dom_sf"/>
</dbReference>
<dbReference type="SUPFAM" id="SSF55048">
    <property type="entry name" value="Probable ACP-binding domain of malonyl-CoA ACP transacylase"/>
    <property type="match status" value="1"/>
</dbReference>
<evidence type="ECO:0000313" key="2">
    <source>
        <dbReference type="EMBL" id="KAF8402571.1"/>
    </source>
</evidence>
<name>A0A835DGM5_TETSI</name>
<dbReference type="PANTHER" id="PTHR47170">
    <property type="entry name" value="MALONYL-COA ACP TRANSACYLASE, ACP-BINDING"/>
    <property type="match status" value="1"/>
</dbReference>
<dbReference type="GO" id="GO:0016740">
    <property type="term" value="F:transferase activity"/>
    <property type="evidence" value="ECO:0007669"/>
    <property type="project" value="InterPro"/>
</dbReference>
<protein>
    <recommendedName>
        <fullName evidence="1">Malonyl-CoA:ACP transacylase (MAT) domain-containing protein</fullName>
    </recommendedName>
</protein>
<dbReference type="Proteomes" id="UP000655225">
    <property type="component" value="Unassembled WGS sequence"/>
</dbReference>
<dbReference type="SMART" id="SM00827">
    <property type="entry name" value="PKS_AT"/>
    <property type="match status" value="1"/>
</dbReference>
<dbReference type="Pfam" id="PF00698">
    <property type="entry name" value="Acyl_transf_1"/>
    <property type="match status" value="1"/>
</dbReference>
<dbReference type="InterPro" id="IPR014043">
    <property type="entry name" value="Acyl_transferase_dom"/>
</dbReference>
<proteinExistence type="predicted"/>
<evidence type="ECO:0000259" key="1">
    <source>
        <dbReference type="SMART" id="SM00827"/>
    </source>
</evidence>
<dbReference type="SUPFAM" id="SSF52151">
    <property type="entry name" value="FabD/lysophospholipase-like"/>
    <property type="match status" value="1"/>
</dbReference>
<dbReference type="OrthoDB" id="541883at2759"/>
<dbReference type="AlphaFoldDB" id="A0A835DGM5"/>
<sequence>MQALPLHRPPILRSLHSRLSLSISSMTSSVLLPSMKISFSALDSSKSFNSSSFRHGIRSFNPKNIDKSRVFMSVSVGSRTTVDDALFADYKPTCAFLFPGQGAQAVGMGLEAQILPAAADLYNKANDILGFDLLDVCTNGPKDKLDSTVISQPAIYVTSLAAVEVLRARDGGQQIIDSVDVTCGLSLGEYTALAFAGAFRTHQLTGHDIQSVGHLLDAAFRDTRSDKPDQMNTYKPSFEDGLKLVKLRGEAMQEAADAAKSAMVSIIGLDSENVQLLCDAANEEVDEENKVQIANFLCPGNYAVSGGVKGVEAVEAKAKSFKARMTVRLAVAGAFHTSFMEPAVSRLEAALAATEIRIPRIPVISNVDAQPHADPDTIKKILARQVTSPVQWETTVKTLLTKGLKKSYELGPGKVIAGIVKRMDRSADMENIGA</sequence>
<comment type="caution">
    <text evidence="2">The sequence shown here is derived from an EMBL/GenBank/DDBJ whole genome shotgun (WGS) entry which is preliminary data.</text>
</comment>
<evidence type="ECO:0000313" key="3">
    <source>
        <dbReference type="Proteomes" id="UP000655225"/>
    </source>
</evidence>
<dbReference type="InterPro" id="IPR016036">
    <property type="entry name" value="Malonyl_transacylase_ACP-bd"/>
</dbReference>
<keyword evidence="3" id="KW-1185">Reference proteome</keyword>
<accession>A0A835DGM5</accession>
<organism evidence="2 3">
    <name type="scientific">Tetracentron sinense</name>
    <name type="common">Spur-leaf</name>
    <dbReference type="NCBI Taxonomy" id="13715"/>
    <lineage>
        <taxon>Eukaryota</taxon>
        <taxon>Viridiplantae</taxon>
        <taxon>Streptophyta</taxon>
        <taxon>Embryophyta</taxon>
        <taxon>Tracheophyta</taxon>
        <taxon>Spermatophyta</taxon>
        <taxon>Magnoliopsida</taxon>
        <taxon>Trochodendrales</taxon>
        <taxon>Trochodendraceae</taxon>
        <taxon>Tetracentron</taxon>
    </lineage>
</organism>
<gene>
    <name evidence="2" type="ORF">HHK36_010657</name>
</gene>
<dbReference type="Gene3D" id="3.30.70.250">
    <property type="entry name" value="Malonyl-CoA ACP transacylase, ACP-binding"/>
    <property type="match status" value="1"/>
</dbReference>
<dbReference type="Gene3D" id="3.40.366.10">
    <property type="entry name" value="Malonyl-Coenzyme A Acyl Carrier Protein, domain 2"/>
    <property type="match status" value="2"/>
</dbReference>